<dbReference type="Proteomes" id="UP001412067">
    <property type="component" value="Unassembled WGS sequence"/>
</dbReference>
<gene>
    <name evidence="4" type="primary">TPS9</name>
    <name evidence="4" type="ORF">KSP40_PGU005979</name>
</gene>
<dbReference type="CDD" id="cd03788">
    <property type="entry name" value="GT20_TPS"/>
    <property type="match status" value="1"/>
</dbReference>
<dbReference type="NCBIfam" id="TIGR01484">
    <property type="entry name" value="HAD-SF-IIB"/>
    <property type="match status" value="1"/>
</dbReference>
<protein>
    <submittedName>
        <fullName evidence="4">Alpha,alpha-trehalose-phosphate synthase [UDP-forming] 9</fullName>
    </submittedName>
</protein>
<evidence type="ECO:0000313" key="5">
    <source>
        <dbReference type="Proteomes" id="UP001412067"/>
    </source>
</evidence>
<dbReference type="Gene3D" id="3.40.50.2000">
    <property type="entry name" value="Glycogen Phosphorylase B"/>
    <property type="match status" value="2"/>
</dbReference>
<organism evidence="4 5">
    <name type="scientific">Platanthera guangdongensis</name>
    <dbReference type="NCBI Taxonomy" id="2320717"/>
    <lineage>
        <taxon>Eukaryota</taxon>
        <taxon>Viridiplantae</taxon>
        <taxon>Streptophyta</taxon>
        <taxon>Embryophyta</taxon>
        <taxon>Tracheophyta</taxon>
        <taxon>Spermatophyta</taxon>
        <taxon>Magnoliopsida</taxon>
        <taxon>Liliopsida</taxon>
        <taxon>Asparagales</taxon>
        <taxon>Orchidaceae</taxon>
        <taxon>Orchidoideae</taxon>
        <taxon>Orchideae</taxon>
        <taxon>Orchidinae</taxon>
        <taxon>Platanthera</taxon>
    </lineage>
</organism>
<sequence length="876" mass="97879">MASFSPPPPRPDPSAPPFDASGPNPKSNGILISDMPSRSCADFLDLATPPPPPARLPRVMTFPGILSDAFAEETSPVSCGPLSPSPMKERRIIVTNHLPLRASRNVASGRWSFSWDFDALAYQLRSGLPGGAASTSDIIHIGIIRAEIDPADQEEVTQILSNDFRCVPVFLAPELYQRFYHGFCKHYLWPLLHYLLPLSPSVHGGLRFDRRLWIAYLSANKIFANRIMEVLSPDDDFVWAHDYHLLVLPTFLRKRSPRVKLGFFLHSPFPSSEIFRAIPVREELLRALLNADLLGFHTFDYARHFLSCCSRLLGLHYESKRGYIGLEYYGRTVTVKILPVGIDIEQLQAVIASAETKSKVRELQDRFEDKIVLLGVDDIDIFKGISLKFLAVEQLLDEHPSLRGRAVLVQIANPARSQGKDIQEVQEETQSIARRINAKYGSPPGYSPIIMLDGGPLPTCEKVSYYAIAACCIVNPVRDGMNLVPYEYTICRQGSPALGKSPKTSMIVVSEFVGCSPSLSGAIRVNPWNIDAVADAINMAIKRPEEEKHLRHDKHYKYVSSHDVAYWARSFDQDLQRACKDHFTKRCWGIGFGLSFRVVALGRNFRKLSVEHIVPSYAKSSSRLVLLDYDGTMMPDSTVDKTPSKEVIEVLNGLCSDEKNVVFVVSGRGKCSLSRWFDSCLKLGLSAEHGYFTRWSPDSPWESCGLAADLEWKSIVEPVMRHYTEATDGSYIEHKETAQVWHHQEADPDFGSCQAKELLDHLENVLANEPVVVKRGQHIVEVNPQGISKGIGVRNLIAAMSRRGKPPTSFCALGTISPTKICLRRSRAPLREQAASSGDFQCVCVHGWEETEQGEILPRRHGGCDQFAPRPGRSFF</sequence>
<feature type="compositionally biased region" description="Pro residues" evidence="3">
    <location>
        <begin position="1"/>
        <end position="16"/>
    </location>
</feature>
<feature type="region of interest" description="Disordered" evidence="3">
    <location>
        <begin position="1"/>
        <end position="34"/>
    </location>
</feature>
<dbReference type="Gene3D" id="3.30.70.1020">
    <property type="entry name" value="Trehalose-6-phosphate phosphatase related protein, domain 2"/>
    <property type="match status" value="1"/>
</dbReference>
<dbReference type="InterPro" id="IPR003337">
    <property type="entry name" value="Trehalose_PPase"/>
</dbReference>
<proteinExistence type="inferred from homology"/>
<dbReference type="EMBL" id="JBBWWR010000014">
    <property type="protein sequence ID" value="KAK8952906.1"/>
    <property type="molecule type" value="Genomic_DNA"/>
</dbReference>
<dbReference type="SUPFAM" id="SSF53756">
    <property type="entry name" value="UDP-Glycosyltransferase/glycogen phosphorylase"/>
    <property type="match status" value="1"/>
</dbReference>
<evidence type="ECO:0000256" key="2">
    <source>
        <dbReference type="ARBA" id="ARBA00006330"/>
    </source>
</evidence>
<dbReference type="Pfam" id="PF02358">
    <property type="entry name" value="Trehalose_PPase"/>
    <property type="match status" value="1"/>
</dbReference>
<comment type="similarity">
    <text evidence="2">In the C-terminal section; belongs to the trehalose phosphatase family.</text>
</comment>
<dbReference type="PANTHER" id="PTHR10788:SF46">
    <property type="entry name" value="ALPHA,ALPHA-TREHALOSE-PHOSPHATE SYNTHASE [UDP-FORMING] 11-RELATED"/>
    <property type="match status" value="1"/>
</dbReference>
<evidence type="ECO:0000256" key="3">
    <source>
        <dbReference type="SAM" id="MobiDB-lite"/>
    </source>
</evidence>
<accession>A0ABR2LVL5</accession>
<dbReference type="Gene3D" id="3.40.50.1000">
    <property type="entry name" value="HAD superfamily/HAD-like"/>
    <property type="match status" value="1"/>
</dbReference>
<dbReference type="InterPro" id="IPR023214">
    <property type="entry name" value="HAD_sf"/>
</dbReference>
<dbReference type="Pfam" id="PF00982">
    <property type="entry name" value="Glyco_transf_20"/>
    <property type="match status" value="1"/>
</dbReference>
<dbReference type="InterPro" id="IPR006379">
    <property type="entry name" value="HAD-SF_hydro_IIB"/>
</dbReference>
<dbReference type="SUPFAM" id="SSF56784">
    <property type="entry name" value="HAD-like"/>
    <property type="match status" value="1"/>
</dbReference>
<comment type="caution">
    <text evidence="4">The sequence shown here is derived from an EMBL/GenBank/DDBJ whole genome shotgun (WGS) entry which is preliminary data.</text>
</comment>
<dbReference type="PANTHER" id="PTHR10788">
    <property type="entry name" value="TREHALOSE-6-PHOSPHATE SYNTHASE"/>
    <property type="match status" value="1"/>
</dbReference>
<evidence type="ECO:0000256" key="1">
    <source>
        <dbReference type="ARBA" id="ARBA00005409"/>
    </source>
</evidence>
<name>A0ABR2LVL5_9ASPA</name>
<keyword evidence="5" id="KW-1185">Reference proteome</keyword>
<reference evidence="4 5" key="1">
    <citation type="journal article" date="2022" name="Nat. Plants">
        <title>Genomes of leafy and leafless Platanthera orchids illuminate the evolution of mycoheterotrophy.</title>
        <authorList>
            <person name="Li M.H."/>
            <person name="Liu K.W."/>
            <person name="Li Z."/>
            <person name="Lu H.C."/>
            <person name="Ye Q.L."/>
            <person name="Zhang D."/>
            <person name="Wang J.Y."/>
            <person name="Li Y.F."/>
            <person name="Zhong Z.M."/>
            <person name="Liu X."/>
            <person name="Yu X."/>
            <person name="Liu D.K."/>
            <person name="Tu X.D."/>
            <person name="Liu B."/>
            <person name="Hao Y."/>
            <person name="Liao X.Y."/>
            <person name="Jiang Y.T."/>
            <person name="Sun W.H."/>
            <person name="Chen J."/>
            <person name="Chen Y.Q."/>
            <person name="Ai Y."/>
            <person name="Zhai J.W."/>
            <person name="Wu S.S."/>
            <person name="Zhou Z."/>
            <person name="Hsiao Y.Y."/>
            <person name="Wu W.L."/>
            <person name="Chen Y.Y."/>
            <person name="Lin Y.F."/>
            <person name="Hsu J.L."/>
            <person name="Li C.Y."/>
            <person name="Wang Z.W."/>
            <person name="Zhao X."/>
            <person name="Zhong W.Y."/>
            <person name="Ma X.K."/>
            <person name="Ma L."/>
            <person name="Huang J."/>
            <person name="Chen G.Z."/>
            <person name="Huang M.Z."/>
            <person name="Huang L."/>
            <person name="Peng D.H."/>
            <person name="Luo Y.B."/>
            <person name="Zou S.Q."/>
            <person name="Chen S.P."/>
            <person name="Lan S."/>
            <person name="Tsai W.C."/>
            <person name="Van de Peer Y."/>
            <person name="Liu Z.J."/>
        </authorList>
    </citation>
    <scope>NUCLEOTIDE SEQUENCE [LARGE SCALE GENOMIC DNA]</scope>
    <source>
        <strain evidence="4">Lor288</strain>
    </source>
</reference>
<comment type="similarity">
    <text evidence="1">In the N-terminal section; belongs to the glycosyltransferase 20 family.</text>
</comment>
<dbReference type="NCBIfam" id="TIGR00685">
    <property type="entry name" value="T6PP"/>
    <property type="match status" value="1"/>
</dbReference>
<evidence type="ECO:0000313" key="4">
    <source>
        <dbReference type="EMBL" id="KAK8952906.1"/>
    </source>
</evidence>
<dbReference type="InterPro" id="IPR036412">
    <property type="entry name" value="HAD-like_sf"/>
</dbReference>
<dbReference type="InterPro" id="IPR001830">
    <property type="entry name" value="Glyco_trans_20"/>
</dbReference>